<evidence type="ECO:0000313" key="1">
    <source>
        <dbReference type="EMBL" id="KAJ8647607.1"/>
    </source>
</evidence>
<accession>A0ACC2MPC8</accession>
<organism evidence="1 2">
    <name type="scientific">Persea americana</name>
    <name type="common">Avocado</name>
    <dbReference type="NCBI Taxonomy" id="3435"/>
    <lineage>
        <taxon>Eukaryota</taxon>
        <taxon>Viridiplantae</taxon>
        <taxon>Streptophyta</taxon>
        <taxon>Embryophyta</taxon>
        <taxon>Tracheophyta</taxon>
        <taxon>Spermatophyta</taxon>
        <taxon>Magnoliopsida</taxon>
        <taxon>Magnoliidae</taxon>
        <taxon>Laurales</taxon>
        <taxon>Lauraceae</taxon>
        <taxon>Persea</taxon>
    </lineage>
</organism>
<sequence length="540" mass="62311">MTIPISNTVYSDLISTNKKLTPSSTPRDFRRWKLKIEFVLSDFHLKHVLSDPKPTDPPPDPSKPPKTSLNLNRWLSDNERARSMILFAMDDLLFDVYSVHETAKQIMDFLTDMFAVTDEYGSTIHSKYRKYKMAEDTPINQHLLEMRAMAIDIEHMGLPMRETYQKYAILHSLPGSWFESAQRLLRNYPLDLEGFMRVLRSEGEMRKSGDWEEEEDDLESSEKRQRTGNVGFRGNCYNCGKPGHYQSNCPDKVRVVLTKPPAQQNELASNHCDTPVFPFHQFGDVGRFSPCHVKGKGEKRLGWELGGRKNRRPFTLEEEERLLTAHRIHGNKWALIARLFPTRTNNAVKNHWHVIMARRHRERLRLFKKRSYQHPLLSSTETNINGLHPRYLTPWCIPISSPPKSSPPPPLLARIEFVLSDGHLKYVLSDPKPADPSPNSTLKPSKTLNKWLSDDERARSIILFAMDDLLFDFYNVSGRDFETGDGLPHHPHLRAHLHQLWSQPLKQLLPVQDGRGHPNQQPPPRDASHGHRSRALGLSH</sequence>
<reference evidence="1 2" key="1">
    <citation type="journal article" date="2022" name="Hortic Res">
        <title>A haplotype resolved chromosomal level avocado genome allows analysis of novel avocado genes.</title>
        <authorList>
            <person name="Nath O."/>
            <person name="Fletcher S.J."/>
            <person name="Hayward A."/>
            <person name="Shaw L.M."/>
            <person name="Masouleh A.K."/>
            <person name="Furtado A."/>
            <person name="Henry R.J."/>
            <person name="Mitter N."/>
        </authorList>
    </citation>
    <scope>NUCLEOTIDE SEQUENCE [LARGE SCALE GENOMIC DNA]</scope>
    <source>
        <strain evidence="2">cv. Hass</strain>
    </source>
</reference>
<keyword evidence="2" id="KW-1185">Reference proteome</keyword>
<dbReference type="Proteomes" id="UP001234297">
    <property type="component" value="Chromosome 1"/>
</dbReference>
<gene>
    <name evidence="1" type="ORF">MRB53_000630</name>
</gene>
<dbReference type="EMBL" id="CM056809">
    <property type="protein sequence ID" value="KAJ8647607.1"/>
    <property type="molecule type" value="Genomic_DNA"/>
</dbReference>
<protein>
    <submittedName>
        <fullName evidence="1">Uncharacterized protein</fullName>
    </submittedName>
</protein>
<proteinExistence type="predicted"/>
<name>A0ACC2MPC8_PERAE</name>
<comment type="caution">
    <text evidence="1">The sequence shown here is derived from an EMBL/GenBank/DDBJ whole genome shotgun (WGS) entry which is preliminary data.</text>
</comment>
<evidence type="ECO:0000313" key="2">
    <source>
        <dbReference type="Proteomes" id="UP001234297"/>
    </source>
</evidence>